<evidence type="ECO:0000313" key="3">
    <source>
        <dbReference type="Proteomes" id="UP001335648"/>
    </source>
</evidence>
<dbReference type="EMBL" id="JAULUE010002066">
    <property type="protein sequence ID" value="KAK5877987.1"/>
    <property type="molecule type" value="Genomic_DNA"/>
</dbReference>
<accession>A0AAN8GCP2</accession>
<reference evidence="2 3" key="1">
    <citation type="journal article" date="2023" name="Mol. Biol. Evol.">
        <title>Genomics of Secondarily Temperate Adaptation in the Only Non-Antarctic Icefish.</title>
        <authorList>
            <person name="Rivera-Colon A.G."/>
            <person name="Rayamajhi N."/>
            <person name="Minhas B.F."/>
            <person name="Madrigal G."/>
            <person name="Bilyk K.T."/>
            <person name="Yoon V."/>
            <person name="Hune M."/>
            <person name="Gregory S."/>
            <person name="Cheng C.H.C."/>
            <person name="Catchen J.M."/>
        </authorList>
    </citation>
    <scope>NUCLEOTIDE SEQUENCE [LARGE SCALE GENOMIC DNA]</scope>
    <source>
        <strain evidence="2">JC2023a</strain>
    </source>
</reference>
<dbReference type="PANTHER" id="PTHR33050">
    <property type="entry name" value="REVERSE TRANSCRIPTASE DOMAIN-CONTAINING PROTEIN"/>
    <property type="match status" value="1"/>
</dbReference>
<dbReference type="Proteomes" id="UP001335648">
    <property type="component" value="Unassembled WGS sequence"/>
</dbReference>
<dbReference type="InterPro" id="IPR052055">
    <property type="entry name" value="Hepadnavirus_pol/RT"/>
</dbReference>
<sequence length="124" mass="14630">MLSPAQTVLFLGLRLNSVPFTARLSAERVEAFRACLAHFQPRKYVLFRSCLRLLGLMASAILVVRLGRLHMREFQRWVAALRLDPARRVMVTMKCVMALRHWLHPFFLERAYLWVLSYRGRWSL</sequence>
<dbReference type="PANTHER" id="PTHR33050:SF7">
    <property type="entry name" value="RIBONUCLEASE H"/>
    <property type="match status" value="1"/>
</dbReference>
<comment type="caution">
    <text evidence="2">The sequence shown here is derived from an EMBL/GenBank/DDBJ whole genome shotgun (WGS) entry which is preliminary data.</text>
</comment>
<evidence type="ECO:0000313" key="2">
    <source>
        <dbReference type="EMBL" id="KAK5877987.1"/>
    </source>
</evidence>
<evidence type="ECO:0000256" key="1">
    <source>
        <dbReference type="SAM" id="Phobius"/>
    </source>
</evidence>
<organism evidence="2 3">
    <name type="scientific">Champsocephalus esox</name>
    <name type="common">pike icefish</name>
    <dbReference type="NCBI Taxonomy" id="159716"/>
    <lineage>
        <taxon>Eukaryota</taxon>
        <taxon>Metazoa</taxon>
        <taxon>Chordata</taxon>
        <taxon>Craniata</taxon>
        <taxon>Vertebrata</taxon>
        <taxon>Euteleostomi</taxon>
        <taxon>Actinopterygii</taxon>
        <taxon>Neopterygii</taxon>
        <taxon>Teleostei</taxon>
        <taxon>Neoteleostei</taxon>
        <taxon>Acanthomorphata</taxon>
        <taxon>Eupercaria</taxon>
        <taxon>Perciformes</taxon>
        <taxon>Notothenioidei</taxon>
        <taxon>Channichthyidae</taxon>
        <taxon>Champsocephalus</taxon>
    </lineage>
</organism>
<keyword evidence="1" id="KW-1133">Transmembrane helix</keyword>
<keyword evidence="1" id="KW-0472">Membrane</keyword>
<keyword evidence="1" id="KW-0812">Transmembrane</keyword>
<protein>
    <submittedName>
        <fullName evidence="2">Uncharacterized protein</fullName>
    </submittedName>
</protein>
<keyword evidence="3" id="KW-1185">Reference proteome</keyword>
<name>A0AAN8GCP2_9TELE</name>
<dbReference type="AlphaFoldDB" id="A0AAN8GCP2"/>
<gene>
    <name evidence="2" type="ORF">CesoFtcFv8_025442</name>
</gene>
<feature type="transmembrane region" description="Helical" evidence="1">
    <location>
        <begin position="46"/>
        <end position="66"/>
    </location>
</feature>
<proteinExistence type="predicted"/>